<reference evidence="3" key="1">
    <citation type="submission" date="2024-02" db="EMBL/GenBank/DDBJ databases">
        <title>Sediminibacterium planktonica sp. nov. and Sediminibacterium longus sp. nov., isolated from surface lake and river water.</title>
        <authorList>
            <person name="Watanabe K."/>
            <person name="Takemine S."/>
            <person name="Ishii Y."/>
            <person name="Ogata Y."/>
            <person name="Shindo C."/>
            <person name="Suda W."/>
        </authorList>
    </citation>
    <scope>NUCLEOTIDE SEQUENCE</scope>
    <source>
        <strain evidence="3">KACHI17</strain>
    </source>
</reference>
<dbReference type="GO" id="GO:0009279">
    <property type="term" value="C:cell outer membrane"/>
    <property type="evidence" value="ECO:0007669"/>
    <property type="project" value="TreeGrafter"/>
</dbReference>
<dbReference type="AlphaFoldDB" id="A0AAT9GGW9"/>
<dbReference type="RefSeq" id="WP_353550061.1">
    <property type="nucleotide sequence ID" value="NZ_AP029612.1"/>
</dbReference>
<feature type="domain" description="LPS-assembly protein LptD central" evidence="2">
    <location>
        <begin position="227"/>
        <end position="694"/>
    </location>
</feature>
<protein>
    <submittedName>
        <fullName evidence="3">LPS assembly protein LptD</fullName>
    </submittedName>
</protein>
<dbReference type="Pfam" id="PF19838">
    <property type="entry name" value="LptD_2"/>
    <property type="match status" value="1"/>
</dbReference>
<evidence type="ECO:0000259" key="2">
    <source>
        <dbReference type="Pfam" id="PF19838"/>
    </source>
</evidence>
<dbReference type="InterPro" id="IPR050218">
    <property type="entry name" value="LptD"/>
</dbReference>
<keyword evidence="1" id="KW-0732">Signal</keyword>
<accession>A0AAT9GGW9</accession>
<organism evidence="3">
    <name type="scientific">Sediminibacterium sp. KACHI17</name>
    <dbReference type="NCBI Taxonomy" id="1751071"/>
    <lineage>
        <taxon>Bacteria</taxon>
        <taxon>Pseudomonadati</taxon>
        <taxon>Bacteroidota</taxon>
        <taxon>Chitinophagia</taxon>
        <taxon>Chitinophagales</taxon>
        <taxon>Chitinophagaceae</taxon>
        <taxon>Sediminibacterium</taxon>
    </lineage>
</organism>
<sequence length="888" mass="100385">MLPIVACGYLLILTFLKQAGATNYHAPVGLIQPAYDTVPRLQKIDTSRTKSNSLAQKKQRPDSISKVDTIRISKDSIDAPIKYAATDSGVLIIDTKEFLLYGKAKTEYKDLQMEAATIRYDQQTQMVKAYGSLDSTGNPMSKPQFTQGEMKSVSDSIFYDMRTAKGLTKNTFFQEGEIYVNAQKLKKVSATEVFASKARFTTCNLDTPHFAFRTSRMKIVNNKLGISSAAFPEFEGVPMPIGIPFGIFPLNKTPQSGLMAPAFTASEDFGLGLEGLGYYFLISDYVDLTTRTNLYSYGGWMVNFNSKYIKRYTFTGNLNLTIQNTRALNRGGISKEEFNKSRSFMINWSHTRDSRARPGTSFSGNVNFGSTRFNQNLLNNPFQNFQNQLSSSINFTKDWRGKYNLSVNANHNQNNNTRLVNLNLPTVNFNVVTFYPFQRKEQVGASKWYEKIGIGYSGNLQNQLSFYDTAYNFRRMLDTLQWGAQHNIPITLSLPSLGPVTVAPSVSYEERWYGQRIFRSWNSAAKRVDTTIQRGFYAARQMAFGISANTRIFGTYNIKSKDGGRTIRHEVRPSLSINYRPDMAKKYYYNTQVDSTGRQLRFSQFEGGIIGAFSEGTFGGLSFGIDNLLEMKVKDKTDSTGKATKKIKLIDGFGFNSSYNFLADSFALGNFNIYARSTLFDKINITAGMNLDPYDVDRQGYRVNRILFDPAKLKFGRITSGNLAVSTSFTSKPKDGSTDEKREMPIDPFMTPEEQQRQLQFARANPAEFTDFNIPWSLNLGYSLNFNRVLKPDFTGFETQLFSSINFNGDFSLTDKWKLGGNGYYDISQGGLQQFSMFITREMHCWQLSVNVTPIGLFRSFNITINPKSGILRDLRINRSRVFSNSGF</sequence>
<dbReference type="EMBL" id="AP029612">
    <property type="protein sequence ID" value="BFG69754.1"/>
    <property type="molecule type" value="Genomic_DNA"/>
</dbReference>
<dbReference type="PANTHER" id="PTHR30189">
    <property type="entry name" value="LPS-ASSEMBLY PROTEIN"/>
    <property type="match status" value="1"/>
</dbReference>
<evidence type="ECO:0000313" key="3">
    <source>
        <dbReference type="EMBL" id="BFG69754.1"/>
    </source>
</evidence>
<proteinExistence type="predicted"/>
<name>A0AAT9GGW9_9BACT</name>
<dbReference type="GO" id="GO:1990351">
    <property type="term" value="C:transporter complex"/>
    <property type="evidence" value="ECO:0007669"/>
    <property type="project" value="TreeGrafter"/>
</dbReference>
<evidence type="ECO:0000256" key="1">
    <source>
        <dbReference type="SAM" id="SignalP"/>
    </source>
</evidence>
<feature type="signal peptide" evidence="1">
    <location>
        <begin position="1"/>
        <end position="21"/>
    </location>
</feature>
<dbReference type="PANTHER" id="PTHR30189:SF1">
    <property type="entry name" value="LPS-ASSEMBLY PROTEIN LPTD"/>
    <property type="match status" value="1"/>
</dbReference>
<dbReference type="InterPro" id="IPR045659">
    <property type="entry name" value="LptD_2"/>
</dbReference>
<gene>
    <name evidence="3" type="ORF">KACHI17_06350</name>
</gene>
<feature type="chain" id="PRO_5043882647" evidence="1">
    <location>
        <begin position="22"/>
        <end position="888"/>
    </location>
</feature>